<dbReference type="AlphaFoldDB" id="A0A4Y8ZTJ9"/>
<keyword evidence="3" id="KW-0443">Lipid metabolism</keyword>
<evidence type="ECO:0000256" key="2">
    <source>
        <dbReference type="ARBA" id="ARBA00022553"/>
    </source>
</evidence>
<dbReference type="PROSITE" id="PS51257">
    <property type="entry name" value="PROKAR_LIPOPROTEIN"/>
    <property type="match status" value="1"/>
</dbReference>
<keyword evidence="3" id="KW-0275">Fatty acid biosynthesis</keyword>
<comment type="PTM">
    <text evidence="3">4'-phosphopantetheine is transferred from CoA to a specific serine of apo-ACP by AcpS. This modification is essential for activity because fatty acids are bound in thioester linkage to the sulfhydryl of the prosthetic group.</text>
</comment>
<dbReference type="EMBL" id="SPDV01000025">
    <property type="protein sequence ID" value="TFI57786.1"/>
    <property type="molecule type" value="Genomic_DNA"/>
</dbReference>
<keyword evidence="3" id="KW-0444">Lipid biosynthesis</keyword>
<organism evidence="6 7">
    <name type="scientific">Sphingomonas parva</name>
    <dbReference type="NCBI Taxonomy" id="2555898"/>
    <lineage>
        <taxon>Bacteria</taxon>
        <taxon>Pseudomonadati</taxon>
        <taxon>Pseudomonadota</taxon>
        <taxon>Alphaproteobacteria</taxon>
        <taxon>Sphingomonadales</taxon>
        <taxon>Sphingomonadaceae</taxon>
        <taxon>Sphingomonas</taxon>
    </lineage>
</organism>
<comment type="similarity">
    <text evidence="3">Belongs to the acyl carrier protein (ACP) family.</text>
</comment>
<dbReference type="PANTHER" id="PTHR20863">
    <property type="entry name" value="ACYL CARRIER PROTEIN"/>
    <property type="match status" value="1"/>
</dbReference>
<dbReference type="GO" id="GO:0005737">
    <property type="term" value="C:cytoplasm"/>
    <property type="evidence" value="ECO:0007669"/>
    <property type="project" value="UniProtKB-SubCell"/>
</dbReference>
<accession>A0A4Y8ZTJ9</accession>
<dbReference type="GO" id="GO:0000036">
    <property type="term" value="F:acyl carrier activity"/>
    <property type="evidence" value="ECO:0007669"/>
    <property type="project" value="UniProtKB-UniRule"/>
</dbReference>
<protein>
    <recommendedName>
        <fullName evidence="3">Acyl carrier protein</fullName>
        <shortName evidence="3">ACP</shortName>
    </recommendedName>
</protein>
<comment type="caution">
    <text evidence="6">The sequence shown here is derived from an EMBL/GenBank/DDBJ whole genome shotgun (WGS) entry which is preliminary data.</text>
</comment>
<keyword evidence="3" id="KW-0276">Fatty acid metabolism</keyword>
<dbReference type="HAMAP" id="MF_01217">
    <property type="entry name" value="Acyl_carrier"/>
    <property type="match status" value="1"/>
</dbReference>
<proteinExistence type="inferred from homology"/>
<dbReference type="SUPFAM" id="SSF47336">
    <property type="entry name" value="ACP-like"/>
    <property type="match status" value="1"/>
</dbReference>
<feature type="chain" id="PRO_5021406235" description="Acyl carrier protein" evidence="4">
    <location>
        <begin position="23"/>
        <end position="145"/>
    </location>
</feature>
<dbReference type="RefSeq" id="WP_135087547.1">
    <property type="nucleotide sequence ID" value="NZ_SPDV01000025.1"/>
</dbReference>
<keyword evidence="2 3" id="KW-0597">Phosphoprotein</keyword>
<feature type="domain" description="Carrier" evidence="5">
    <location>
        <begin position="63"/>
        <end position="138"/>
    </location>
</feature>
<sequence length="145" mass="15107">MVRATWSVLTGASSLLALTACGASREADLASPGDRTTSCRSDVHGHETSAPVAAAGVQTAGAEDVGARVQAILVRYLHISPELAVSAPDLAQDANADSCEVVEVVMAVEEEFGIEVPDDAAERLPNYQAIVAYVEARLRERAATS</sequence>
<feature type="signal peptide" evidence="4">
    <location>
        <begin position="1"/>
        <end position="22"/>
    </location>
</feature>
<dbReference type="Gene3D" id="1.10.1200.10">
    <property type="entry name" value="ACP-like"/>
    <property type="match status" value="1"/>
</dbReference>
<keyword evidence="4" id="KW-0732">Signal</keyword>
<feature type="modified residue" description="O-(pantetheine 4'-phosphoryl)serine" evidence="3">
    <location>
        <position position="98"/>
    </location>
</feature>
<evidence type="ECO:0000256" key="3">
    <source>
        <dbReference type="HAMAP-Rule" id="MF_01217"/>
    </source>
</evidence>
<dbReference type="InterPro" id="IPR009081">
    <property type="entry name" value="PP-bd_ACP"/>
</dbReference>
<comment type="subcellular location">
    <subcellularLocation>
        <location evidence="3">Cytoplasm</location>
    </subcellularLocation>
</comment>
<keyword evidence="7" id="KW-1185">Reference proteome</keyword>
<evidence type="ECO:0000256" key="1">
    <source>
        <dbReference type="ARBA" id="ARBA00022450"/>
    </source>
</evidence>
<dbReference type="InterPro" id="IPR036736">
    <property type="entry name" value="ACP-like_sf"/>
</dbReference>
<keyword evidence="1 3" id="KW-0596">Phosphopantetheine</keyword>
<dbReference type="Proteomes" id="UP000298213">
    <property type="component" value="Unassembled WGS sequence"/>
</dbReference>
<dbReference type="InterPro" id="IPR003231">
    <property type="entry name" value="ACP"/>
</dbReference>
<dbReference type="UniPathway" id="UPA00094"/>
<dbReference type="Pfam" id="PF00550">
    <property type="entry name" value="PP-binding"/>
    <property type="match status" value="1"/>
</dbReference>
<reference evidence="6 7" key="1">
    <citation type="submission" date="2019-03" db="EMBL/GenBank/DDBJ databases">
        <title>Genome sequence of Sphingomonas sp. 17J27-24.</title>
        <authorList>
            <person name="Kim M."/>
            <person name="Maeng S."/>
            <person name="Sathiyaraj S."/>
        </authorList>
    </citation>
    <scope>NUCLEOTIDE SEQUENCE [LARGE SCALE GENOMIC DNA]</scope>
    <source>
        <strain evidence="6 7">17J27-24</strain>
    </source>
</reference>
<gene>
    <name evidence="3" type="primary">acpP</name>
    <name evidence="6" type="ORF">E2493_13240</name>
</gene>
<name>A0A4Y8ZTJ9_9SPHN</name>
<dbReference type="GO" id="GO:0000035">
    <property type="term" value="F:acyl binding"/>
    <property type="evidence" value="ECO:0007669"/>
    <property type="project" value="TreeGrafter"/>
</dbReference>
<comment type="function">
    <text evidence="3">Carrier of the growing fatty acid chain in fatty acid biosynthesis.</text>
</comment>
<comment type="pathway">
    <text evidence="3">Lipid metabolism; fatty acid biosynthesis.</text>
</comment>
<dbReference type="PANTHER" id="PTHR20863:SF76">
    <property type="entry name" value="CARRIER DOMAIN-CONTAINING PROTEIN"/>
    <property type="match status" value="1"/>
</dbReference>
<dbReference type="PROSITE" id="PS50075">
    <property type="entry name" value="CARRIER"/>
    <property type="match status" value="1"/>
</dbReference>
<evidence type="ECO:0000256" key="4">
    <source>
        <dbReference type="SAM" id="SignalP"/>
    </source>
</evidence>
<evidence type="ECO:0000259" key="5">
    <source>
        <dbReference type="PROSITE" id="PS50075"/>
    </source>
</evidence>
<evidence type="ECO:0000313" key="7">
    <source>
        <dbReference type="Proteomes" id="UP000298213"/>
    </source>
</evidence>
<evidence type="ECO:0000313" key="6">
    <source>
        <dbReference type="EMBL" id="TFI57786.1"/>
    </source>
</evidence>
<keyword evidence="3" id="KW-0963">Cytoplasm</keyword>